<dbReference type="eggNOG" id="COG0443">
    <property type="taxonomic scope" value="Bacteria"/>
</dbReference>
<dbReference type="Proteomes" id="UP000009340">
    <property type="component" value="Unassembled WGS sequence"/>
</dbReference>
<sequence>MQALAQVSQKLMEIAQQQHAQQQAGSADASANNAKDDDVVDAEFEEVKDKK</sequence>
<evidence type="ECO:0000256" key="1">
    <source>
        <dbReference type="SAM" id="MobiDB-lite"/>
    </source>
</evidence>
<reference evidence="2" key="1">
    <citation type="submission" date="2012-07" db="EMBL/GenBank/DDBJ databases">
        <authorList>
            <person name="Cummings C."/>
        </authorList>
    </citation>
    <scope>NUCLEOTIDE SEQUENCE</scope>
    <source>
        <strain evidence="2">1330</strain>
    </source>
</reference>
<dbReference type="STRING" id="1073999.AFK62_03340"/>
<organism evidence="2 3">
    <name type="scientific">Cronobacter condimenti 1330</name>
    <dbReference type="NCBI Taxonomy" id="1073999"/>
    <lineage>
        <taxon>Bacteria</taxon>
        <taxon>Pseudomonadati</taxon>
        <taxon>Pseudomonadota</taxon>
        <taxon>Gammaproteobacteria</taxon>
        <taxon>Enterobacterales</taxon>
        <taxon>Enterobacteriaceae</taxon>
        <taxon>Cronobacter</taxon>
    </lineage>
</organism>
<dbReference type="EMBL" id="CAKW01000072">
    <property type="protein sequence ID" value="CCJ72662.1"/>
    <property type="molecule type" value="Genomic_DNA"/>
</dbReference>
<feature type="compositionally biased region" description="Low complexity" evidence="1">
    <location>
        <begin position="15"/>
        <end position="33"/>
    </location>
</feature>
<accession>K8AEK5</accession>
<proteinExistence type="predicted"/>
<dbReference type="AlphaFoldDB" id="K8AEK5"/>
<gene>
    <name evidence="2" type="ORF">BN137_2030</name>
</gene>
<feature type="region of interest" description="Disordered" evidence="1">
    <location>
        <begin position="1"/>
        <end position="51"/>
    </location>
</feature>
<evidence type="ECO:0000313" key="3">
    <source>
        <dbReference type="Proteomes" id="UP000009340"/>
    </source>
</evidence>
<name>K8AEK5_9ENTR</name>
<evidence type="ECO:0000313" key="2">
    <source>
        <dbReference type="EMBL" id="CCJ72662.1"/>
    </source>
</evidence>
<protein>
    <submittedName>
        <fullName evidence="2">Chaperone protein DnaK</fullName>
    </submittedName>
</protein>
<comment type="caution">
    <text evidence="2">The sequence shown here is derived from an EMBL/GenBank/DDBJ whole genome shotgun (WGS) entry which is preliminary data.</text>
</comment>